<dbReference type="KEGG" id="mrr:Moror_8208"/>
<sequence length="826" mass="92743">MAPGTLEKEEPEPALVTPPKPRVIKSVEDLRAVLALPDPEALSTLLSVGPASASLVVHLLQLEASQAPLDNNYRKSCLRCLRVLVKKYQVLPPSLFLSNIIREGTQPLRGGGFADIFKGSIDNQPVCLKVLRMHVESDQRKREKVVAEFCNEAVLWTQLSHPNVLPFLGVNTEIFAPGFCLISPWMENGDIVLYLKENPDHDRLKSVYQIASGLAYLHSYTPMIIHGDIKGVNILVDDNLNCRLADFGLAAMTGETQLMSGTSNAIKGSLRWMAPEMYTSMGTPINSAGIDKSPRDVYAYACTVLEIMSGQVPFPDLVEPAVIFQVVSGARPRRPTEGWCPDDVWHMVERCWENDPAQRPRAVQIERYLKGLLSFRGSESRTLLTSNWTMTSGEELTNPKEREAIGDLLAREHSPYERAAPVQEGSTIANEESSSIDPVSFFRDHATELQRISFILPDPNIDIRSLSTGGTLYLVETANNALKETSEVLLRGLGYLAKLHPLHVIQRIAGLFQNHVTSPHQSKPQRWDDLAMRIHIWLAMVQVLDLRFIDGISEEAFRSIEAILLDIESDLELAARFLKKDPGCTYLGVRLPLACHQKDLEKWLRLFKWTESKSRLQEMMAFQSGDAAVTPFDVAVLFDTPARMSFAPSIVITPKLHPLLQIWTSKRLAIDFAESRFHPVEFDQYSNVFYDVLEGTLREEVIVPSLSRITVIINEIRQWPVEVYGGQSRVSLEGLLSGVYHALRANAWKQDYDGLDEQAAKETAKAFYERCRTLRSTLGDEGVKREIARGLRRIDFLRGKTKFGGAVLENDHDNVVVRLFLGDKMH</sequence>
<dbReference type="Gene3D" id="1.10.510.10">
    <property type="entry name" value="Transferase(Phosphotransferase) domain 1"/>
    <property type="match status" value="1"/>
</dbReference>
<accession>V2X5C1</accession>
<dbReference type="Pfam" id="PF20415">
    <property type="entry name" value="DUF6699"/>
    <property type="match status" value="1"/>
</dbReference>
<feature type="domain" description="Protein kinase" evidence="1">
    <location>
        <begin position="102"/>
        <end position="369"/>
    </location>
</feature>
<dbReference type="GO" id="GO:0004674">
    <property type="term" value="F:protein serine/threonine kinase activity"/>
    <property type="evidence" value="ECO:0007669"/>
    <property type="project" value="TreeGrafter"/>
</dbReference>
<dbReference type="HOGENOM" id="CLU_342910_0_0_1"/>
<dbReference type="PANTHER" id="PTHR44329">
    <property type="entry name" value="SERINE/THREONINE-PROTEIN KINASE TNNI3K-RELATED"/>
    <property type="match status" value="1"/>
</dbReference>
<dbReference type="STRING" id="1381753.V2X5C1"/>
<dbReference type="OrthoDB" id="346907at2759"/>
<reference evidence="2 3" key="1">
    <citation type="journal article" date="2014" name="BMC Genomics">
        <title>Genome and secretome analysis of the hemibiotrophic fungal pathogen, Moniliophthora roreri, which causes frosty pod rot disease of cacao: mechanisms of the biotrophic and necrotrophic phases.</title>
        <authorList>
            <person name="Meinhardt L.W."/>
            <person name="Costa G.G.L."/>
            <person name="Thomazella D.P.T."/>
            <person name="Teixeira P.J.P.L."/>
            <person name="Carazzolle M.F."/>
            <person name="Schuster S.C."/>
            <person name="Carlson J.E."/>
            <person name="Guiltinan M.J."/>
            <person name="Mieczkowski P."/>
            <person name="Farmer A."/>
            <person name="Ramaraj T."/>
            <person name="Crozier J."/>
            <person name="Davis R.E."/>
            <person name="Shao J."/>
            <person name="Melnick R.L."/>
            <person name="Pereira G.A.G."/>
            <person name="Bailey B.A."/>
        </authorList>
    </citation>
    <scope>NUCLEOTIDE SEQUENCE [LARGE SCALE GENOMIC DNA]</scope>
    <source>
        <strain evidence="2 3">MCA 2997</strain>
    </source>
</reference>
<dbReference type="Pfam" id="PF07714">
    <property type="entry name" value="PK_Tyr_Ser-Thr"/>
    <property type="match status" value="1"/>
</dbReference>
<protein>
    <recommendedName>
        <fullName evidence="1">Protein kinase domain-containing protein</fullName>
    </recommendedName>
</protein>
<dbReference type="SMART" id="SM00220">
    <property type="entry name" value="S_TKc"/>
    <property type="match status" value="1"/>
</dbReference>
<dbReference type="SUPFAM" id="SSF56112">
    <property type="entry name" value="Protein kinase-like (PK-like)"/>
    <property type="match status" value="1"/>
</dbReference>
<evidence type="ECO:0000313" key="3">
    <source>
        <dbReference type="Proteomes" id="UP000017559"/>
    </source>
</evidence>
<dbReference type="AlphaFoldDB" id="V2X5C1"/>
<dbReference type="InterPro" id="IPR046522">
    <property type="entry name" value="DUF6699"/>
</dbReference>
<dbReference type="GO" id="GO:0005524">
    <property type="term" value="F:ATP binding"/>
    <property type="evidence" value="ECO:0007669"/>
    <property type="project" value="InterPro"/>
</dbReference>
<dbReference type="PROSITE" id="PS00108">
    <property type="entry name" value="PROTEIN_KINASE_ST"/>
    <property type="match status" value="1"/>
</dbReference>
<gene>
    <name evidence="2" type="ORF">Moror_8208</name>
</gene>
<evidence type="ECO:0000313" key="2">
    <source>
        <dbReference type="EMBL" id="ESK94343.1"/>
    </source>
</evidence>
<dbReference type="EMBL" id="AWSO01000143">
    <property type="protein sequence ID" value="ESK94343.1"/>
    <property type="molecule type" value="Genomic_DNA"/>
</dbReference>
<organism evidence="2 3">
    <name type="scientific">Moniliophthora roreri (strain MCA 2997)</name>
    <name type="common">Cocoa frosty pod rot fungus</name>
    <name type="synonym">Crinipellis roreri</name>
    <dbReference type="NCBI Taxonomy" id="1381753"/>
    <lineage>
        <taxon>Eukaryota</taxon>
        <taxon>Fungi</taxon>
        <taxon>Dikarya</taxon>
        <taxon>Basidiomycota</taxon>
        <taxon>Agaricomycotina</taxon>
        <taxon>Agaricomycetes</taxon>
        <taxon>Agaricomycetidae</taxon>
        <taxon>Agaricales</taxon>
        <taxon>Marasmiineae</taxon>
        <taxon>Marasmiaceae</taxon>
        <taxon>Moniliophthora</taxon>
    </lineage>
</organism>
<dbReference type="InterPro" id="IPR000719">
    <property type="entry name" value="Prot_kinase_dom"/>
</dbReference>
<dbReference type="PROSITE" id="PS50011">
    <property type="entry name" value="PROTEIN_KINASE_DOM"/>
    <property type="match status" value="1"/>
</dbReference>
<dbReference type="InterPro" id="IPR001245">
    <property type="entry name" value="Ser-Thr/Tyr_kinase_cat_dom"/>
</dbReference>
<comment type="caution">
    <text evidence="2">The sequence shown here is derived from an EMBL/GenBank/DDBJ whole genome shotgun (WGS) entry which is preliminary data.</text>
</comment>
<dbReference type="InterPro" id="IPR051681">
    <property type="entry name" value="Ser/Thr_Kinases-Pseudokinases"/>
</dbReference>
<dbReference type="InterPro" id="IPR011009">
    <property type="entry name" value="Kinase-like_dom_sf"/>
</dbReference>
<proteinExistence type="predicted"/>
<name>V2X5C1_MONRO</name>
<dbReference type="InterPro" id="IPR008271">
    <property type="entry name" value="Ser/Thr_kinase_AS"/>
</dbReference>
<keyword evidence="3" id="KW-1185">Reference proteome</keyword>
<evidence type="ECO:0000259" key="1">
    <source>
        <dbReference type="PROSITE" id="PS50011"/>
    </source>
</evidence>
<dbReference type="Proteomes" id="UP000017559">
    <property type="component" value="Unassembled WGS sequence"/>
</dbReference>